<dbReference type="PRINTS" id="PR00035">
    <property type="entry name" value="HTHGNTR"/>
</dbReference>
<accession>A0AA41XJ33</accession>
<dbReference type="Proteomes" id="UP001165587">
    <property type="component" value="Unassembled WGS sequence"/>
</dbReference>
<evidence type="ECO:0000256" key="4">
    <source>
        <dbReference type="SAM" id="MobiDB-lite"/>
    </source>
</evidence>
<protein>
    <submittedName>
        <fullName evidence="6">GntR family transcriptional regulator</fullName>
    </submittedName>
</protein>
<dbReference type="PANTHER" id="PTHR43537">
    <property type="entry name" value="TRANSCRIPTIONAL REGULATOR, GNTR FAMILY"/>
    <property type="match status" value="1"/>
</dbReference>
<feature type="domain" description="HTH gntR-type" evidence="5">
    <location>
        <begin position="2"/>
        <end position="69"/>
    </location>
</feature>
<dbReference type="SMART" id="SM00345">
    <property type="entry name" value="HTH_GNTR"/>
    <property type="match status" value="1"/>
</dbReference>
<keyword evidence="7" id="KW-1185">Reference proteome</keyword>
<dbReference type="InterPro" id="IPR036388">
    <property type="entry name" value="WH-like_DNA-bd_sf"/>
</dbReference>
<sequence length="256" mass="27627">MARASDTAYAALRGEIIAWQLPPGTVLAEVELSQRLGISRTPVREALARLVADGLVEPLGGRGLVVTAVSAENVVELFELRQALEAQASSLAAERRDPAPFLALQDELREVPALLADPDPAHRSYYELVARFDEAVDVAVRNPFLVQALTGVRTHLARIRRLSRDNPARLLEAAREHLLIVDAIIDGDARLAADATRVHLHRSLRSTLDSLTLAPDPTTSTTPDPTTTTTPDPTTPDPTTTTNTTPDPQKKGAPAR</sequence>
<evidence type="ECO:0000256" key="3">
    <source>
        <dbReference type="ARBA" id="ARBA00023163"/>
    </source>
</evidence>
<dbReference type="RefSeq" id="WP_259529965.1">
    <property type="nucleotide sequence ID" value="NZ_JANLCK010000008.1"/>
</dbReference>
<dbReference type="InterPro" id="IPR036390">
    <property type="entry name" value="WH_DNA-bd_sf"/>
</dbReference>
<organism evidence="6 7">
    <name type="scientific">Herbiconiux oxytropis</name>
    <dbReference type="NCBI Taxonomy" id="2970915"/>
    <lineage>
        <taxon>Bacteria</taxon>
        <taxon>Bacillati</taxon>
        <taxon>Actinomycetota</taxon>
        <taxon>Actinomycetes</taxon>
        <taxon>Micrococcales</taxon>
        <taxon>Microbacteriaceae</taxon>
        <taxon>Herbiconiux</taxon>
    </lineage>
</organism>
<feature type="compositionally biased region" description="Low complexity" evidence="4">
    <location>
        <begin position="211"/>
        <end position="247"/>
    </location>
</feature>
<dbReference type="InterPro" id="IPR000524">
    <property type="entry name" value="Tscrpt_reg_HTH_GntR"/>
</dbReference>
<evidence type="ECO:0000256" key="1">
    <source>
        <dbReference type="ARBA" id="ARBA00023015"/>
    </source>
</evidence>
<dbReference type="InterPro" id="IPR011711">
    <property type="entry name" value="GntR_C"/>
</dbReference>
<dbReference type="Pfam" id="PF00392">
    <property type="entry name" value="GntR"/>
    <property type="match status" value="1"/>
</dbReference>
<dbReference type="InterPro" id="IPR008920">
    <property type="entry name" value="TF_FadR/GntR_C"/>
</dbReference>
<dbReference type="SUPFAM" id="SSF46785">
    <property type="entry name" value="Winged helix' DNA-binding domain"/>
    <property type="match status" value="1"/>
</dbReference>
<comment type="caution">
    <text evidence="6">The sequence shown here is derived from an EMBL/GenBank/DDBJ whole genome shotgun (WGS) entry which is preliminary data.</text>
</comment>
<dbReference type="AlphaFoldDB" id="A0AA41XJ33"/>
<feature type="region of interest" description="Disordered" evidence="4">
    <location>
        <begin position="211"/>
        <end position="256"/>
    </location>
</feature>
<evidence type="ECO:0000313" key="7">
    <source>
        <dbReference type="Proteomes" id="UP001165587"/>
    </source>
</evidence>
<dbReference type="SUPFAM" id="SSF48008">
    <property type="entry name" value="GntR ligand-binding domain-like"/>
    <property type="match status" value="1"/>
</dbReference>
<dbReference type="Pfam" id="PF07729">
    <property type="entry name" value="FCD"/>
    <property type="match status" value="1"/>
</dbReference>
<keyword evidence="3" id="KW-0804">Transcription</keyword>
<reference evidence="6" key="1">
    <citation type="submission" date="2022-08" db="EMBL/GenBank/DDBJ databases">
        <authorList>
            <person name="Deng Y."/>
            <person name="Han X.-F."/>
            <person name="Zhang Y.-Q."/>
        </authorList>
    </citation>
    <scope>NUCLEOTIDE SEQUENCE</scope>
    <source>
        <strain evidence="6">CPCC 203407</strain>
    </source>
</reference>
<gene>
    <name evidence="6" type="ORF">N1028_13950</name>
</gene>
<dbReference type="PROSITE" id="PS50949">
    <property type="entry name" value="HTH_GNTR"/>
    <property type="match status" value="1"/>
</dbReference>
<dbReference type="GO" id="GO:0003677">
    <property type="term" value="F:DNA binding"/>
    <property type="evidence" value="ECO:0007669"/>
    <property type="project" value="UniProtKB-KW"/>
</dbReference>
<name>A0AA41XJ33_9MICO</name>
<dbReference type="Gene3D" id="1.20.120.530">
    <property type="entry name" value="GntR ligand-binding domain-like"/>
    <property type="match status" value="1"/>
</dbReference>
<dbReference type="PANTHER" id="PTHR43537:SF49">
    <property type="entry name" value="TRANSCRIPTIONAL REGULATORY PROTEIN"/>
    <property type="match status" value="1"/>
</dbReference>
<proteinExistence type="predicted"/>
<dbReference type="SMART" id="SM00895">
    <property type="entry name" value="FCD"/>
    <property type="match status" value="1"/>
</dbReference>
<evidence type="ECO:0000313" key="6">
    <source>
        <dbReference type="EMBL" id="MCS5727000.1"/>
    </source>
</evidence>
<evidence type="ECO:0000259" key="5">
    <source>
        <dbReference type="PROSITE" id="PS50949"/>
    </source>
</evidence>
<keyword evidence="1" id="KW-0805">Transcription regulation</keyword>
<dbReference type="CDD" id="cd07377">
    <property type="entry name" value="WHTH_GntR"/>
    <property type="match status" value="1"/>
</dbReference>
<keyword evidence="2" id="KW-0238">DNA-binding</keyword>
<evidence type="ECO:0000256" key="2">
    <source>
        <dbReference type="ARBA" id="ARBA00023125"/>
    </source>
</evidence>
<dbReference type="GO" id="GO:0003700">
    <property type="term" value="F:DNA-binding transcription factor activity"/>
    <property type="evidence" value="ECO:0007669"/>
    <property type="project" value="InterPro"/>
</dbReference>
<dbReference type="Gene3D" id="1.10.10.10">
    <property type="entry name" value="Winged helix-like DNA-binding domain superfamily/Winged helix DNA-binding domain"/>
    <property type="match status" value="1"/>
</dbReference>
<dbReference type="EMBL" id="JANLCK010000008">
    <property type="protein sequence ID" value="MCS5727000.1"/>
    <property type="molecule type" value="Genomic_DNA"/>
</dbReference>